<dbReference type="EMBL" id="KZ269979">
    <property type="protein sequence ID" value="OZC11805.1"/>
    <property type="molecule type" value="Genomic_DNA"/>
</dbReference>
<reference evidence="3" key="2">
    <citation type="submission" date="2016-06" db="UniProtKB">
        <authorList>
            <consortium name="WormBaseParasite"/>
        </authorList>
    </citation>
    <scope>IDENTIFICATION</scope>
</reference>
<protein>
    <submittedName>
        <fullName evidence="3">Secreted protein</fullName>
    </submittedName>
</protein>
<dbReference type="AlphaFoldDB" id="A0A183HCP0"/>
<evidence type="ECO:0000313" key="1">
    <source>
        <dbReference type="EMBL" id="OZC11805.1"/>
    </source>
</evidence>
<evidence type="ECO:0000313" key="2">
    <source>
        <dbReference type="Proteomes" id="UP000242913"/>
    </source>
</evidence>
<keyword evidence="2" id="KW-1185">Reference proteome</keyword>
<organism evidence="3">
    <name type="scientific">Onchocerca flexuosa</name>
    <dbReference type="NCBI Taxonomy" id="387005"/>
    <lineage>
        <taxon>Eukaryota</taxon>
        <taxon>Metazoa</taxon>
        <taxon>Ecdysozoa</taxon>
        <taxon>Nematoda</taxon>
        <taxon>Chromadorea</taxon>
        <taxon>Rhabditida</taxon>
        <taxon>Spirurina</taxon>
        <taxon>Spiruromorpha</taxon>
        <taxon>Filarioidea</taxon>
        <taxon>Onchocercidae</taxon>
        <taxon>Onchocerca</taxon>
    </lineage>
</organism>
<accession>A0A183HCP0</accession>
<sequence length="90" mass="10714">MYSVHRLHEHFTSRLITCDIFVCCCMTSTKTDEDPFSRRHRKVASAYLHNTGSTVKSINQFSRYHPESSYRVHHHDYLCQPELNEQTRKI</sequence>
<dbReference type="Proteomes" id="UP000242913">
    <property type="component" value="Unassembled WGS sequence"/>
</dbReference>
<name>A0A183HCP0_9BILA</name>
<dbReference type="WBParaSite" id="OFLC_0000525101-mRNA-1">
    <property type="protein sequence ID" value="OFLC_0000525101-mRNA-1"/>
    <property type="gene ID" value="OFLC_0000525101"/>
</dbReference>
<evidence type="ECO:0000313" key="3">
    <source>
        <dbReference type="WBParaSite" id="OFLC_0000525101-mRNA-1"/>
    </source>
</evidence>
<reference evidence="1 2" key="1">
    <citation type="submission" date="2015-12" db="EMBL/GenBank/DDBJ databases">
        <title>Draft genome of the nematode, Onchocerca flexuosa.</title>
        <authorList>
            <person name="Mitreva M."/>
        </authorList>
    </citation>
    <scope>NUCLEOTIDE SEQUENCE [LARGE SCALE GENOMIC DNA]</scope>
    <source>
        <strain evidence="1">Red Deer</strain>
    </source>
</reference>
<gene>
    <name evidence="1" type="ORF">X798_00986</name>
</gene>
<proteinExistence type="predicted"/>